<evidence type="ECO:0000313" key="1">
    <source>
        <dbReference type="EMBL" id="CAY71477.1"/>
    </source>
</evidence>
<dbReference type="OrthoDB" id="506431at2759"/>
<dbReference type="eggNOG" id="KOG4781">
    <property type="taxonomic scope" value="Eukaryota"/>
</dbReference>
<dbReference type="HOGENOM" id="CLU_052827_1_1_1"/>
<dbReference type="FunCoup" id="C4R7A2">
    <property type="interactions" value="81"/>
</dbReference>
<dbReference type="KEGG" id="ppa:PAS_chr4_0933"/>
<proteinExistence type="predicted"/>
<dbReference type="Gene3D" id="3.10.129.10">
    <property type="entry name" value="Hotdog Thioesterase"/>
    <property type="match status" value="1"/>
</dbReference>
<dbReference type="InterPro" id="IPR029069">
    <property type="entry name" value="HotDog_dom_sf"/>
</dbReference>
<keyword evidence="2" id="KW-1185">Reference proteome</keyword>
<organism evidence="1 2">
    <name type="scientific">Komagataella phaffii (strain GS115 / ATCC 20864)</name>
    <name type="common">Yeast</name>
    <name type="synonym">Pichia pastoris</name>
    <dbReference type="NCBI Taxonomy" id="644223"/>
    <lineage>
        <taxon>Eukaryota</taxon>
        <taxon>Fungi</taxon>
        <taxon>Dikarya</taxon>
        <taxon>Ascomycota</taxon>
        <taxon>Saccharomycotina</taxon>
        <taxon>Pichiomycetes</taxon>
        <taxon>Pichiales</taxon>
        <taxon>Pichiaceae</taxon>
        <taxon>Komagataella</taxon>
    </lineage>
</organism>
<gene>
    <name evidence="1" type="ordered locus">PAS_chr4_0933</name>
</gene>
<name>C4R7A2_KOMPG</name>
<dbReference type="InParanoid" id="C4R7A2"/>
<dbReference type="PANTHER" id="PTHR47260">
    <property type="entry name" value="UPF0644 PROTEIN PB2B4.06"/>
    <property type="match status" value="1"/>
</dbReference>
<dbReference type="PANTHER" id="PTHR47260:SF1">
    <property type="entry name" value="UPF0644 PROTEIN PB2B4.06"/>
    <property type="match status" value="1"/>
</dbReference>
<reference evidence="1 2" key="1">
    <citation type="journal article" date="2009" name="Nat. Biotechnol.">
        <title>Genome sequence of the recombinant protein production host Pichia pastoris.</title>
        <authorList>
            <person name="De Schutter K."/>
            <person name="Lin Y.C."/>
            <person name="Tiels P."/>
            <person name="Van Hecke A."/>
            <person name="Glinka S."/>
            <person name="Weber-Lehmann J."/>
            <person name="Rouze P."/>
            <person name="Van de Peer Y."/>
            <person name="Callewaert N."/>
        </authorList>
    </citation>
    <scope>NUCLEOTIDE SEQUENCE [LARGE SCALE GENOMIC DNA]</scope>
    <source>
        <strain evidence="2">GS115 / ATCC 20864</strain>
    </source>
</reference>
<dbReference type="Proteomes" id="UP000000314">
    <property type="component" value="Chromosome 4"/>
</dbReference>
<dbReference type="InterPro" id="IPR052061">
    <property type="entry name" value="PTE-AB_protein"/>
</dbReference>
<dbReference type="OMA" id="IYHLGMK"/>
<protein>
    <submittedName>
        <fullName evidence="1">Uncharacterized protein</fullName>
    </submittedName>
</protein>
<evidence type="ECO:0000313" key="2">
    <source>
        <dbReference type="Proteomes" id="UP000000314"/>
    </source>
</evidence>
<dbReference type="RefSeq" id="XP_002493656.1">
    <property type="nucleotide sequence ID" value="XM_002493611.1"/>
</dbReference>
<dbReference type="SUPFAM" id="SSF54637">
    <property type="entry name" value="Thioesterase/thiol ester dehydrase-isomerase"/>
    <property type="match status" value="1"/>
</dbReference>
<accession>C4R7A2</accession>
<dbReference type="AlphaFoldDB" id="C4R7A2"/>
<dbReference type="GeneID" id="8200916"/>
<sequence>MYSLSNRVLPSYTSRNVSKRIVLSCSRGLIRSSRFNSTTTPLQTPRRGGYWKYYLGAFALGGLAASQLPLYSIYQLSATSLPEDGDSFEYAEYMTSLELQLQGLPIVKALSNDPRYVKFRAWQNLEGNILENSLIGGTLNVPGGFAVMPVAFVNESTEEMITVVHVGRKLCGYPLLVHGGILATILDENLKRCSILEFNKKKNLNLKYNDEMSYNMIHTKTLTISYRSPTLADNFIVIKSQCQPGGDKDSVNVKANIETVNQRVLVNGDAVFKIDK</sequence>
<dbReference type="EMBL" id="FN392322">
    <property type="protein sequence ID" value="CAY71477.1"/>
    <property type="molecule type" value="Genomic_DNA"/>
</dbReference>
<dbReference type="STRING" id="644223.C4R7A2"/>